<evidence type="ECO:0000313" key="1">
    <source>
        <dbReference type="EMBL" id="QDT57102.1"/>
    </source>
</evidence>
<dbReference type="OrthoDB" id="7594210at2"/>
<reference evidence="1 2" key="1">
    <citation type="submission" date="2019-02" db="EMBL/GenBank/DDBJ databases">
        <title>Deep-cultivation of Planctomycetes and their phenomic and genomic characterization uncovers novel biology.</title>
        <authorList>
            <person name="Wiegand S."/>
            <person name="Jogler M."/>
            <person name="Boedeker C."/>
            <person name="Pinto D."/>
            <person name="Vollmers J."/>
            <person name="Rivas-Marin E."/>
            <person name="Kohn T."/>
            <person name="Peeters S.H."/>
            <person name="Heuer A."/>
            <person name="Rast P."/>
            <person name="Oberbeckmann S."/>
            <person name="Bunk B."/>
            <person name="Jeske O."/>
            <person name="Meyerdierks A."/>
            <person name="Storesund J.E."/>
            <person name="Kallscheuer N."/>
            <person name="Luecker S."/>
            <person name="Lage O.M."/>
            <person name="Pohl T."/>
            <person name="Merkel B.J."/>
            <person name="Hornburger P."/>
            <person name="Mueller R.-W."/>
            <person name="Bruemmer F."/>
            <person name="Labrenz M."/>
            <person name="Spormann A.M."/>
            <person name="Op den Camp H."/>
            <person name="Overmann J."/>
            <person name="Amann R."/>
            <person name="Jetten M.S.M."/>
            <person name="Mascher T."/>
            <person name="Medema M.H."/>
            <person name="Devos D.P."/>
            <person name="Kaster A.-K."/>
            <person name="Ovreas L."/>
            <person name="Rohde M."/>
            <person name="Galperin M.Y."/>
            <person name="Jogler C."/>
        </authorList>
    </citation>
    <scope>NUCLEOTIDE SEQUENCE [LARGE SCALE GENOMIC DNA]</scope>
    <source>
        <strain evidence="1 2">Pan44</strain>
    </source>
</reference>
<dbReference type="RefSeq" id="WP_145034489.1">
    <property type="nucleotide sequence ID" value="NZ_CP036271.1"/>
</dbReference>
<dbReference type="InParanoid" id="A0A517SLV3"/>
<dbReference type="AlphaFoldDB" id="A0A517SLV3"/>
<proteinExistence type="predicted"/>
<keyword evidence="2" id="KW-1185">Reference proteome</keyword>
<name>A0A517SLV3_9PLAN</name>
<evidence type="ECO:0000313" key="2">
    <source>
        <dbReference type="Proteomes" id="UP000315700"/>
    </source>
</evidence>
<dbReference type="Proteomes" id="UP000315700">
    <property type="component" value="Chromosome"/>
</dbReference>
<evidence type="ECO:0008006" key="3">
    <source>
        <dbReference type="Google" id="ProtNLM"/>
    </source>
</evidence>
<sequence>MLVVFPSCNSDGRRELRFGGTAGKIVVIARMASSHRIDSGPAMSFTLTQIDSFLVDTNKSKKAVTGTAVPLKGTLFDMLNRIFQNSDAECRHDIAFSKSQDGKQQNEVRDLMIDYLSAPSQRTGMPLAKRLQSVTTERSGMGLLFLLTGSNATEERLVVSRFPADSAILADDSGGGLTVQFLEKVFMKSATSYKAAVYRAKSLSSGFWQGRAVDKQVNGDLTISTYWIEEFLNSGFRITPAHGTRRLATYLREAIKAEEDIAIKESLIAAAQLAKGFDGQALTPESFCKQLKLSKEATQALLNRCPNDDVKREQFRFNVEEFGKQLSIRTVQLDNGGSLTAPADDFNRVFRQDQVDGKAGKVQFTTQGVVVDDRLRKDGRQ</sequence>
<dbReference type="KEGG" id="ccos:Pan44_51680"/>
<protein>
    <recommendedName>
        <fullName evidence="3">Nucleoid-associated protein</fullName>
    </recommendedName>
</protein>
<gene>
    <name evidence="1" type="ORF">Pan44_51680</name>
</gene>
<dbReference type="EMBL" id="CP036271">
    <property type="protein sequence ID" value="QDT57102.1"/>
    <property type="molecule type" value="Genomic_DNA"/>
</dbReference>
<organism evidence="1 2">
    <name type="scientific">Caulifigura coniformis</name>
    <dbReference type="NCBI Taxonomy" id="2527983"/>
    <lineage>
        <taxon>Bacteria</taxon>
        <taxon>Pseudomonadati</taxon>
        <taxon>Planctomycetota</taxon>
        <taxon>Planctomycetia</taxon>
        <taxon>Planctomycetales</taxon>
        <taxon>Planctomycetaceae</taxon>
        <taxon>Caulifigura</taxon>
    </lineage>
</organism>
<accession>A0A517SLV3</accession>